<dbReference type="Pfam" id="PF05938">
    <property type="entry name" value="Self-incomp_S1"/>
    <property type="match status" value="1"/>
</dbReference>
<evidence type="ECO:0000313" key="8">
    <source>
        <dbReference type="Proteomes" id="UP000008311"/>
    </source>
</evidence>
<keyword evidence="3 6" id="KW-0713">Self-incompatibility</keyword>
<sequence length="148" mass="17302">MSPLSMNMKLLFMFVIAMSFYVTPNNCQFFIRYHVHVVNGLSPGKILFVHCKSADNNLGGYNVGNGQEFSWSFKMNFLRRTLYWCRMAPDNQSYADLKVFWDDKHLLDSCGDDHQCIWIAKDDGVYLRNIPKNIDEFQHSWGSIRHHG</sequence>
<dbReference type="PANTHER" id="PTHR31232">
    <property type="match status" value="1"/>
</dbReference>
<dbReference type="InterPro" id="IPR010264">
    <property type="entry name" value="Self-incomp_S1"/>
</dbReference>
<evidence type="ECO:0000256" key="2">
    <source>
        <dbReference type="ARBA" id="ARBA00005581"/>
    </source>
</evidence>
<comment type="subcellular location">
    <subcellularLocation>
        <location evidence="1 6">Secreted</location>
    </subcellularLocation>
</comment>
<protein>
    <recommendedName>
        <fullName evidence="6">S-protein homolog</fullName>
    </recommendedName>
</protein>
<feature type="signal peptide" evidence="6">
    <location>
        <begin position="1"/>
        <end position="27"/>
    </location>
</feature>
<dbReference type="eggNOG" id="ENOG502SQIK">
    <property type="taxonomic scope" value="Eukaryota"/>
</dbReference>
<keyword evidence="5 6" id="KW-0732">Signal</keyword>
<dbReference type="AlphaFoldDB" id="B9S576"/>
<evidence type="ECO:0000256" key="3">
    <source>
        <dbReference type="ARBA" id="ARBA00022471"/>
    </source>
</evidence>
<dbReference type="Proteomes" id="UP000008311">
    <property type="component" value="Unassembled WGS sequence"/>
</dbReference>
<evidence type="ECO:0000256" key="5">
    <source>
        <dbReference type="ARBA" id="ARBA00022729"/>
    </source>
</evidence>
<proteinExistence type="inferred from homology"/>
<evidence type="ECO:0000313" key="7">
    <source>
        <dbReference type="EMBL" id="EEF41296.1"/>
    </source>
</evidence>
<dbReference type="PANTHER" id="PTHR31232:SF156">
    <property type="entry name" value="PLANT SELF-INCOMPATIBILITY PROTEIN S1 FAMILY-RELATED"/>
    <property type="match status" value="1"/>
</dbReference>
<keyword evidence="4 6" id="KW-0964">Secreted</keyword>
<evidence type="ECO:0000256" key="1">
    <source>
        <dbReference type="ARBA" id="ARBA00004613"/>
    </source>
</evidence>
<dbReference type="InParanoid" id="B9S576"/>
<organism evidence="7 8">
    <name type="scientific">Ricinus communis</name>
    <name type="common">Castor bean</name>
    <dbReference type="NCBI Taxonomy" id="3988"/>
    <lineage>
        <taxon>Eukaryota</taxon>
        <taxon>Viridiplantae</taxon>
        <taxon>Streptophyta</taxon>
        <taxon>Embryophyta</taxon>
        <taxon>Tracheophyta</taxon>
        <taxon>Spermatophyta</taxon>
        <taxon>Magnoliopsida</taxon>
        <taxon>eudicotyledons</taxon>
        <taxon>Gunneridae</taxon>
        <taxon>Pentapetalae</taxon>
        <taxon>rosids</taxon>
        <taxon>fabids</taxon>
        <taxon>Malpighiales</taxon>
        <taxon>Euphorbiaceae</taxon>
        <taxon>Acalyphoideae</taxon>
        <taxon>Acalypheae</taxon>
        <taxon>Ricinus</taxon>
    </lineage>
</organism>
<dbReference type="EMBL" id="EQ973868">
    <property type="protein sequence ID" value="EEF41296.1"/>
    <property type="molecule type" value="Genomic_DNA"/>
</dbReference>
<evidence type="ECO:0000256" key="6">
    <source>
        <dbReference type="RuleBase" id="RU367044"/>
    </source>
</evidence>
<dbReference type="GO" id="GO:0005576">
    <property type="term" value="C:extracellular region"/>
    <property type="evidence" value="ECO:0007669"/>
    <property type="project" value="UniProtKB-SubCell"/>
</dbReference>
<feature type="chain" id="PRO_5025094687" description="S-protein homolog" evidence="6">
    <location>
        <begin position="28"/>
        <end position="148"/>
    </location>
</feature>
<comment type="similarity">
    <text evidence="2 6">Belongs to the plant self-incompatibility (S1) protein family.</text>
</comment>
<name>B9S576_RICCO</name>
<dbReference type="GO" id="GO:0060320">
    <property type="term" value="P:rejection of self pollen"/>
    <property type="evidence" value="ECO:0007669"/>
    <property type="project" value="UniProtKB-KW"/>
</dbReference>
<keyword evidence="8" id="KW-1185">Reference proteome</keyword>
<accession>B9S576</accession>
<reference evidence="8" key="1">
    <citation type="journal article" date="2010" name="Nat. Biotechnol.">
        <title>Draft genome sequence of the oilseed species Ricinus communis.</title>
        <authorList>
            <person name="Chan A.P."/>
            <person name="Crabtree J."/>
            <person name="Zhao Q."/>
            <person name="Lorenzi H."/>
            <person name="Orvis J."/>
            <person name="Puiu D."/>
            <person name="Melake-Berhan A."/>
            <person name="Jones K.M."/>
            <person name="Redman J."/>
            <person name="Chen G."/>
            <person name="Cahoon E.B."/>
            <person name="Gedil M."/>
            <person name="Stanke M."/>
            <person name="Haas B.J."/>
            <person name="Wortman J.R."/>
            <person name="Fraser-Liggett C.M."/>
            <person name="Ravel J."/>
            <person name="Rabinowicz P.D."/>
        </authorList>
    </citation>
    <scope>NUCLEOTIDE SEQUENCE [LARGE SCALE GENOMIC DNA]</scope>
    <source>
        <strain evidence="8">cv. Hale</strain>
    </source>
</reference>
<gene>
    <name evidence="7" type="ORF">RCOM_1722070</name>
</gene>
<evidence type="ECO:0000256" key="4">
    <source>
        <dbReference type="ARBA" id="ARBA00022525"/>
    </source>
</evidence>